<name>A0ABU2C034_9ACTN</name>
<comment type="caution">
    <text evidence="1">The sequence shown here is derived from an EMBL/GenBank/DDBJ whole genome shotgun (WGS) entry which is preliminary data.</text>
</comment>
<proteinExistence type="predicted"/>
<gene>
    <name evidence="1" type="ORF">J2S63_003571</name>
</gene>
<evidence type="ECO:0000313" key="2">
    <source>
        <dbReference type="Proteomes" id="UP001183648"/>
    </source>
</evidence>
<organism evidence="1 2">
    <name type="scientific">Nocardioides marmoribigeumensis</name>
    <dbReference type="NCBI Taxonomy" id="433649"/>
    <lineage>
        <taxon>Bacteria</taxon>
        <taxon>Bacillati</taxon>
        <taxon>Actinomycetota</taxon>
        <taxon>Actinomycetes</taxon>
        <taxon>Propionibacteriales</taxon>
        <taxon>Nocardioidaceae</taxon>
        <taxon>Nocardioides</taxon>
    </lineage>
</organism>
<evidence type="ECO:0000313" key="1">
    <source>
        <dbReference type="EMBL" id="MDR7364018.1"/>
    </source>
</evidence>
<reference evidence="1 2" key="1">
    <citation type="submission" date="2023-07" db="EMBL/GenBank/DDBJ databases">
        <title>Sequencing the genomes of 1000 actinobacteria strains.</title>
        <authorList>
            <person name="Klenk H.-P."/>
        </authorList>
    </citation>
    <scope>NUCLEOTIDE SEQUENCE [LARGE SCALE GENOMIC DNA]</scope>
    <source>
        <strain evidence="1 2">DSM 19426</strain>
    </source>
</reference>
<keyword evidence="2" id="KW-1185">Reference proteome</keyword>
<dbReference type="EMBL" id="JAVDYG010000001">
    <property type="protein sequence ID" value="MDR7364018.1"/>
    <property type="molecule type" value="Genomic_DNA"/>
</dbReference>
<dbReference type="Proteomes" id="UP001183648">
    <property type="component" value="Unassembled WGS sequence"/>
</dbReference>
<protein>
    <submittedName>
        <fullName evidence="1">Uncharacterized protein YbaR (Trm112 family)</fullName>
    </submittedName>
</protein>
<dbReference type="SUPFAM" id="SSF158997">
    <property type="entry name" value="Trm112p-like"/>
    <property type="match status" value="1"/>
</dbReference>
<dbReference type="InterPro" id="IPR005651">
    <property type="entry name" value="Trm112-like"/>
</dbReference>
<dbReference type="Gene3D" id="2.20.25.10">
    <property type="match status" value="1"/>
</dbReference>
<accession>A0ABU2C034</accession>
<dbReference type="Pfam" id="PF03966">
    <property type="entry name" value="Trm112p"/>
    <property type="match status" value="1"/>
</dbReference>
<dbReference type="RefSeq" id="WP_310305106.1">
    <property type="nucleotide sequence ID" value="NZ_BAAAPS010000005.1"/>
</dbReference>
<sequence>MTGNPTLDPALLELVRCPQCHGTLQVDGAAGAGDPADEGGLVCTACSLRYPVRGGVPVLLVDDAVPWNAEAVRP</sequence>